<dbReference type="OrthoDB" id="9157170at2"/>
<organism evidence="1 2">
    <name type="scientific">Acinetobacter larvae</name>
    <dbReference type="NCBI Taxonomy" id="1789224"/>
    <lineage>
        <taxon>Bacteria</taxon>
        <taxon>Pseudomonadati</taxon>
        <taxon>Pseudomonadota</taxon>
        <taxon>Gammaproteobacteria</taxon>
        <taxon>Moraxellales</taxon>
        <taxon>Moraxellaceae</taxon>
        <taxon>Acinetobacter</taxon>
    </lineage>
</organism>
<evidence type="ECO:0000313" key="2">
    <source>
        <dbReference type="Proteomes" id="UP000093391"/>
    </source>
</evidence>
<proteinExistence type="predicted"/>
<accession>A0A1B2LZ98</accession>
<dbReference type="KEGG" id="ala:BFG52_07850"/>
<evidence type="ECO:0000313" key="1">
    <source>
        <dbReference type="EMBL" id="AOA58278.1"/>
    </source>
</evidence>
<sequence length="145" mass="16060">MKKLILTLLVLSLVSACSKSQEEIDLEKKSETEAQLKAEKEADLKKVEDAVKYMLKDGESARFRNVIGNCGEVNSKNSYGAYAGFSRFVFKRDNGKVVFDNPDNQYFNAVVASFCDKAYLDKFPVDDSSNNTNSAAPIDVAPIDN</sequence>
<keyword evidence="2" id="KW-1185">Reference proteome</keyword>
<gene>
    <name evidence="1" type="ORF">BFG52_07850</name>
</gene>
<dbReference type="STRING" id="1789224.BFG52_07850"/>
<protein>
    <recommendedName>
        <fullName evidence="3">Lipoprotein</fullName>
    </recommendedName>
</protein>
<dbReference type="AlphaFoldDB" id="A0A1B2LZ98"/>
<evidence type="ECO:0008006" key="3">
    <source>
        <dbReference type="Google" id="ProtNLM"/>
    </source>
</evidence>
<dbReference type="EMBL" id="CP016895">
    <property type="protein sequence ID" value="AOA58278.1"/>
    <property type="molecule type" value="Genomic_DNA"/>
</dbReference>
<dbReference type="RefSeq" id="WP_067554391.1">
    <property type="nucleotide sequence ID" value="NZ_CP016895.1"/>
</dbReference>
<dbReference type="Proteomes" id="UP000093391">
    <property type="component" value="Chromosome"/>
</dbReference>
<dbReference type="PROSITE" id="PS51257">
    <property type="entry name" value="PROKAR_LIPOPROTEIN"/>
    <property type="match status" value="1"/>
</dbReference>
<name>A0A1B2LZ98_9GAMM</name>
<reference evidence="1 2" key="1">
    <citation type="submission" date="2016-08" db="EMBL/GenBank/DDBJ databases">
        <authorList>
            <person name="Seilhamer J.J."/>
        </authorList>
    </citation>
    <scope>NUCLEOTIDE SEQUENCE [LARGE SCALE GENOMIC DNA]</scope>
    <source>
        <strain evidence="1 2">BRTC-1</strain>
    </source>
</reference>